<dbReference type="EMBL" id="MFLA01000026">
    <property type="protein sequence ID" value="OGG58827.1"/>
    <property type="molecule type" value="Genomic_DNA"/>
</dbReference>
<protein>
    <recommendedName>
        <fullName evidence="6">UDP-glucose/GDP-mannose dehydrogenase dimerisation domain-containing protein</fullName>
    </recommendedName>
</protein>
<feature type="domain" description="UDP-glucose/GDP-mannose dehydrogenase dimerisation" evidence="2">
    <location>
        <begin position="167"/>
        <end position="265"/>
    </location>
</feature>
<evidence type="ECO:0008006" key="6">
    <source>
        <dbReference type="Google" id="ProtNLM"/>
    </source>
</evidence>
<dbReference type="AlphaFoldDB" id="A0A1F6DBY4"/>
<evidence type="ECO:0000259" key="2">
    <source>
        <dbReference type="Pfam" id="PF00984"/>
    </source>
</evidence>
<dbReference type="SUPFAM" id="SSF48179">
    <property type="entry name" value="6-phosphogluconate dehydrogenase C-terminal domain-like"/>
    <property type="match status" value="1"/>
</dbReference>
<dbReference type="GO" id="GO:0051287">
    <property type="term" value="F:NAD binding"/>
    <property type="evidence" value="ECO:0007669"/>
    <property type="project" value="InterPro"/>
</dbReference>
<organism evidence="4 5">
    <name type="scientific">Candidatus Kaiserbacteria bacterium RIFCSPHIGHO2_01_FULL_56_24</name>
    <dbReference type="NCBI Taxonomy" id="1798487"/>
    <lineage>
        <taxon>Bacteria</taxon>
        <taxon>Candidatus Kaiseribacteriota</taxon>
    </lineage>
</organism>
<evidence type="ECO:0000313" key="4">
    <source>
        <dbReference type="EMBL" id="OGG58827.1"/>
    </source>
</evidence>
<accession>A0A1F6DBY4</accession>
<feature type="domain" description="UDP-glucose/GDP-mannose dehydrogenase N-terminal" evidence="3">
    <location>
        <begin position="48"/>
        <end position="143"/>
    </location>
</feature>
<dbReference type="GO" id="GO:0016616">
    <property type="term" value="F:oxidoreductase activity, acting on the CH-OH group of donors, NAD or NADP as acceptor"/>
    <property type="evidence" value="ECO:0007669"/>
    <property type="project" value="InterPro"/>
</dbReference>
<reference evidence="4 5" key="1">
    <citation type="journal article" date="2016" name="Nat. Commun.">
        <title>Thousands of microbial genomes shed light on interconnected biogeochemical processes in an aquifer system.</title>
        <authorList>
            <person name="Anantharaman K."/>
            <person name="Brown C.T."/>
            <person name="Hug L.A."/>
            <person name="Sharon I."/>
            <person name="Castelle C.J."/>
            <person name="Probst A.J."/>
            <person name="Thomas B.C."/>
            <person name="Singh A."/>
            <person name="Wilkins M.J."/>
            <person name="Karaoz U."/>
            <person name="Brodie E.L."/>
            <person name="Williams K.H."/>
            <person name="Hubbard S.S."/>
            <person name="Banfield J.F."/>
        </authorList>
    </citation>
    <scope>NUCLEOTIDE SEQUENCE [LARGE SCALE GENOMIC DNA]</scope>
</reference>
<evidence type="ECO:0000313" key="5">
    <source>
        <dbReference type="Proteomes" id="UP000176377"/>
    </source>
</evidence>
<comment type="similarity">
    <text evidence="1">Belongs to the UDP-glucose/GDP-mannose dehydrogenase family.</text>
</comment>
<dbReference type="PANTHER" id="PTHR43750">
    <property type="entry name" value="UDP-GLUCOSE 6-DEHYDROGENASE TUAD"/>
    <property type="match status" value="1"/>
</dbReference>
<comment type="caution">
    <text evidence="4">The sequence shown here is derived from an EMBL/GenBank/DDBJ whole genome shotgun (WGS) entry which is preliminary data.</text>
</comment>
<dbReference type="Pfam" id="PF03721">
    <property type="entry name" value="UDPG_MGDP_dh_N"/>
    <property type="match status" value="1"/>
</dbReference>
<dbReference type="Proteomes" id="UP000176377">
    <property type="component" value="Unassembled WGS sequence"/>
</dbReference>
<dbReference type="Gene3D" id="3.40.50.720">
    <property type="entry name" value="NAD(P)-binding Rossmann-like Domain"/>
    <property type="match status" value="1"/>
</dbReference>
<dbReference type="Gene3D" id="1.10.1040.10">
    <property type="entry name" value="N-(1-d-carboxylethyl)-l-norvaline Dehydrogenase, domain 2"/>
    <property type="match status" value="1"/>
</dbReference>
<name>A0A1F6DBY4_9BACT</name>
<dbReference type="InterPro" id="IPR014026">
    <property type="entry name" value="UDP-Glc/GDP-Man_DH_dimer"/>
</dbReference>
<proteinExistence type="inferred from homology"/>
<dbReference type="Pfam" id="PF00984">
    <property type="entry name" value="UDPG_MGDP_dh"/>
    <property type="match status" value="1"/>
</dbReference>
<dbReference type="InterPro" id="IPR036291">
    <property type="entry name" value="NAD(P)-bd_dom_sf"/>
</dbReference>
<gene>
    <name evidence="4" type="ORF">A2765_00400</name>
</gene>
<dbReference type="InterPro" id="IPR001732">
    <property type="entry name" value="UDP-Glc/GDP-Man_DH_N"/>
</dbReference>
<dbReference type="InterPro" id="IPR013328">
    <property type="entry name" value="6PGD_dom2"/>
</dbReference>
<dbReference type="SUPFAM" id="SSF51735">
    <property type="entry name" value="NAD(P)-binding Rossmann-fold domains"/>
    <property type="match status" value="1"/>
</dbReference>
<dbReference type="PANTHER" id="PTHR43750:SF3">
    <property type="entry name" value="UDP-GLUCOSE 6-DEHYDROGENASE TUAD"/>
    <property type="match status" value="1"/>
</dbReference>
<evidence type="ECO:0000256" key="1">
    <source>
        <dbReference type="ARBA" id="ARBA00006601"/>
    </source>
</evidence>
<sequence>MSKAKTAKKPLIGFVGQGFVGKNYADNFEDRGYKVIRYALEEPYRSNKDKIKETDIVFVCVPTPTTPKGFDASIVEEGLKLVGRGKIAVIKSTMLVGMTRKLQKKFPDITVLCSPEFLSVATAREDSDNPFSNIVGMPSDGKKHKAAAELVHSILPNAPFAHICMSEEAELIKYAHNFNGYTQILAFNVIYDLADHFGCDWEQIESAVMADPYIPTRYAKPKHKSGRGAGGACFIKDVAALSSLYQTTVKRPEGVAFLKAAEKKNMALLLETNKDRHLLEGVYGPKAVARAHAKTAPKRKKR</sequence>
<evidence type="ECO:0000259" key="3">
    <source>
        <dbReference type="Pfam" id="PF03721"/>
    </source>
</evidence>
<dbReference type="InterPro" id="IPR008927">
    <property type="entry name" value="6-PGluconate_DH-like_C_sf"/>
</dbReference>